<name>A5D3A8_PELTS</name>
<evidence type="ECO:0000313" key="1">
    <source>
        <dbReference type="EMBL" id="BAF59269.1"/>
    </source>
</evidence>
<accession>A5D3A8</accession>
<dbReference type="KEGG" id="pth:PTH_1087"/>
<reference evidence="2" key="1">
    <citation type="journal article" date="2008" name="Genome Res.">
        <title>The genome of Pelotomaculum thermopropionicum reveals niche-associated evolution in anaerobic microbiota.</title>
        <authorList>
            <person name="Kosaka T."/>
            <person name="Kato S."/>
            <person name="Shimoyama T."/>
            <person name="Ishii S."/>
            <person name="Abe T."/>
            <person name="Watanabe K."/>
        </authorList>
    </citation>
    <scope>NUCLEOTIDE SEQUENCE [LARGE SCALE GENOMIC DNA]</scope>
    <source>
        <strain evidence="2">DSM 13744 / JCM 10971 / SI</strain>
    </source>
</reference>
<protein>
    <submittedName>
        <fullName evidence="1">Uncharacterized protein</fullName>
    </submittedName>
</protein>
<proteinExistence type="predicted"/>
<sequence>MKPYRNRWKIRKVPVIRQKSRTNFLCDICPHPV</sequence>
<keyword evidence="2" id="KW-1185">Reference proteome</keyword>
<organism evidence="1 2">
    <name type="scientific">Pelotomaculum thermopropionicum (strain DSM 13744 / JCM 10971 / SI)</name>
    <dbReference type="NCBI Taxonomy" id="370438"/>
    <lineage>
        <taxon>Bacteria</taxon>
        <taxon>Bacillati</taxon>
        <taxon>Bacillota</taxon>
        <taxon>Clostridia</taxon>
        <taxon>Eubacteriales</taxon>
        <taxon>Desulfotomaculaceae</taxon>
        <taxon>Pelotomaculum</taxon>
    </lineage>
</organism>
<dbReference type="Proteomes" id="UP000006556">
    <property type="component" value="Chromosome"/>
</dbReference>
<dbReference type="EMBL" id="AP009389">
    <property type="protein sequence ID" value="BAF59269.1"/>
    <property type="molecule type" value="Genomic_DNA"/>
</dbReference>
<gene>
    <name evidence="1" type="ordered locus">PTH_1087</name>
</gene>
<dbReference type="HOGENOM" id="CLU_3383164_0_0_9"/>
<evidence type="ECO:0000313" key="2">
    <source>
        <dbReference type="Proteomes" id="UP000006556"/>
    </source>
</evidence>
<dbReference type="AlphaFoldDB" id="A5D3A8"/>